<organism evidence="1">
    <name type="scientific">bioreactor metagenome</name>
    <dbReference type="NCBI Taxonomy" id="1076179"/>
    <lineage>
        <taxon>unclassified sequences</taxon>
        <taxon>metagenomes</taxon>
        <taxon>ecological metagenomes</taxon>
    </lineage>
</organism>
<protein>
    <submittedName>
        <fullName evidence="1">Uncharacterized protein</fullName>
    </submittedName>
</protein>
<name>A0A645IVH0_9ZZZZ</name>
<sequence length="60" mass="6500">MIELFLLREGLCGRNPVPPGKFTAVVFPEPDGNSNQKGFGVVACVYFVANLQGFEEGILI</sequence>
<gene>
    <name evidence="1" type="ORF">SDC9_202089</name>
</gene>
<dbReference type="EMBL" id="VSSQ01122621">
    <property type="protein sequence ID" value="MPN54419.1"/>
    <property type="molecule type" value="Genomic_DNA"/>
</dbReference>
<proteinExistence type="predicted"/>
<reference evidence="1" key="1">
    <citation type="submission" date="2019-08" db="EMBL/GenBank/DDBJ databases">
        <authorList>
            <person name="Kucharzyk K."/>
            <person name="Murdoch R.W."/>
            <person name="Higgins S."/>
            <person name="Loffler F."/>
        </authorList>
    </citation>
    <scope>NUCLEOTIDE SEQUENCE</scope>
</reference>
<comment type="caution">
    <text evidence="1">The sequence shown here is derived from an EMBL/GenBank/DDBJ whole genome shotgun (WGS) entry which is preliminary data.</text>
</comment>
<evidence type="ECO:0000313" key="1">
    <source>
        <dbReference type="EMBL" id="MPN54419.1"/>
    </source>
</evidence>
<dbReference type="AlphaFoldDB" id="A0A645IVH0"/>
<accession>A0A645IVH0</accession>